<dbReference type="AlphaFoldDB" id="A0A399ESE6"/>
<accession>A0A399ESE6</accession>
<proteinExistence type="predicted"/>
<comment type="caution">
    <text evidence="1">The sequence shown here is derived from an EMBL/GenBank/DDBJ whole genome shotgun (WGS) entry which is preliminary data.</text>
</comment>
<dbReference type="Proteomes" id="UP000265800">
    <property type="component" value="Unassembled WGS sequence"/>
</dbReference>
<gene>
    <name evidence="1" type="ORF">Mlute_01274</name>
</gene>
<evidence type="ECO:0000313" key="1">
    <source>
        <dbReference type="EMBL" id="RIH86446.1"/>
    </source>
</evidence>
<name>A0A399ESE6_9DEIN</name>
<protein>
    <recommendedName>
        <fullName evidence="3">DUF5723 domain-containing protein</fullName>
    </recommendedName>
</protein>
<evidence type="ECO:0000313" key="2">
    <source>
        <dbReference type="Proteomes" id="UP000265800"/>
    </source>
</evidence>
<dbReference type="EMBL" id="QWKZ01000032">
    <property type="protein sequence ID" value="RIH86446.1"/>
    <property type="molecule type" value="Genomic_DNA"/>
</dbReference>
<keyword evidence="2" id="KW-1185">Reference proteome</keyword>
<organism evidence="1 2">
    <name type="scientific">Meiothermus luteus</name>
    <dbReference type="NCBI Taxonomy" id="2026184"/>
    <lineage>
        <taxon>Bacteria</taxon>
        <taxon>Thermotogati</taxon>
        <taxon>Deinococcota</taxon>
        <taxon>Deinococci</taxon>
        <taxon>Thermales</taxon>
        <taxon>Thermaceae</taxon>
        <taxon>Meiothermus</taxon>
    </lineage>
</organism>
<evidence type="ECO:0008006" key="3">
    <source>
        <dbReference type="Google" id="ProtNLM"/>
    </source>
</evidence>
<dbReference type="OrthoDB" id="24253at2"/>
<dbReference type="RefSeq" id="WP_119359924.1">
    <property type="nucleotide sequence ID" value="NZ_QWKZ01000032.1"/>
</dbReference>
<reference evidence="1 2" key="1">
    <citation type="submission" date="2018-08" db="EMBL/GenBank/DDBJ databases">
        <title>Meiothermus luteus KCTC 52599 genome sequencing project.</title>
        <authorList>
            <person name="Da Costa M.S."/>
            <person name="Albuquerque L."/>
            <person name="Raposo P."/>
            <person name="Froufe H.J.C."/>
            <person name="Barroso C.S."/>
            <person name="Egas C."/>
        </authorList>
    </citation>
    <scope>NUCLEOTIDE SEQUENCE [LARGE SCALE GENOMIC DNA]</scope>
    <source>
        <strain evidence="1 2">KCTC 52599</strain>
    </source>
</reference>
<sequence>MRRRWFAFLVLLSGLAFAQGVRSLGMAGLVLPGPGAAHLNPGYAAYPAGVYGEESGFQLPLGLLGILLRPESNPIPILRNPQSLSDPNNPFDFLSLYDQLTHLNSFLINPASSNAFINPSTGYPEIQIHVEAGSIRVTDYQGRPLNLELGFGSPSGVGSSKALTPASLFRIPLLRENNLYLELGTYAGGFGLGLSPNAALRQALAGGSLQPNTEYAVTLNGSGQSGVSLSFGYATRLPELPVPELGRVRLYAGGRGEGFYGLAYVESNLSIGLQTDAQGQIDPNQPPIYRGNIFYTYPGNGSGFGLRADLGVVAESQGVTVGLGIRNLLGFARWSGTELAWNGSSNPTSAQAERSSFGFVPAFFLNAATKVPLETGQLILGGDLGYETHLYGHIGGEYALGPGRFRAGLGFDDGLRVGLGAGVVGPGFSLDAALTTHRAPIVGHTVFGIAMSLGLNF</sequence>